<dbReference type="AlphaFoldDB" id="A0A2P4S3V5"/>
<name>A0A2P4S3V5_BAMTH</name>
<feature type="non-terminal residue" evidence="1">
    <location>
        <position position="37"/>
    </location>
</feature>
<reference evidence="1 2" key="1">
    <citation type="submission" date="2018-01" db="EMBL/GenBank/DDBJ databases">
        <title>Comparison of the Chinese Bamboo Partridge and Red Junglefowl genome sequences highlights the importance of demography in genome evolution.</title>
        <authorList>
            <person name="Tiley G.P."/>
            <person name="Kimball R.T."/>
            <person name="Braun E.L."/>
            <person name="Burleigh J.G."/>
        </authorList>
    </citation>
    <scope>NUCLEOTIDE SEQUENCE [LARGE SCALE GENOMIC DNA]</scope>
    <source>
        <strain evidence="1">RTK389</strain>
        <tissue evidence="1">Blood</tissue>
    </source>
</reference>
<keyword evidence="2" id="KW-1185">Reference proteome</keyword>
<evidence type="ECO:0000313" key="2">
    <source>
        <dbReference type="Proteomes" id="UP000237246"/>
    </source>
</evidence>
<comment type="caution">
    <text evidence="1">The sequence shown here is derived from an EMBL/GenBank/DDBJ whole genome shotgun (WGS) entry which is preliminary data.</text>
</comment>
<dbReference type="Proteomes" id="UP000237246">
    <property type="component" value="Unassembled WGS sequence"/>
</dbReference>
<dbReference type="EMBL" id="PPHD01116399">
    <property type="protein sequence ID" value="POI18802.1"/>
    <property type="molecule type" value="Genomic_DNA"/>
</dbReference>
<evidence type="ECO:0000313" key="1">
    <source>
        <dbReference type="EMBL" id="POI18802.1"/>
    </source>
</evidence>
<sequence>MSIRCIHSIAARAASLYPLHPCTHCIPLPTASLHPLP</sequence>
<proteinExistence type="predicted"/>
<organism evidence="1 2">
    <name type="scientific">Bambusicola thoracicus</name>
    <name type="common">Chinese bamboo-partridge</name>
    <name type="synonym">Perdix thoracica</name>
    <dbReference type="NCBI Taxonomy" id="9083"/>
    <lineage>
        <taxon>Eukaryota</taxon>
        <taxon>Metazoa</taxon>
        <taxon>Chordata</taxon>
        <taxon>Craniata</taxon>
        <taxon>Vertebrata</taxon>
        <taxon>Euteleostomi</taxon>
        <taxon>Archelosauria</taxon>
        <taxon>Archosauria</taxon>
        <taxon>Dinosauria</taxon>
        <taxon>Saurischia</taxon>
        <taxon>Theropoda</taxon>
        <taxon>Coelurosauria</taxon>
        <taxon>Aves</taxon>
        <taxon>Neognathae</taxon>
        <taxon>Galloanserae</taxon>
        <taxon>Galliformes</taxon>
        <taxon>Phasianidae</taxon>
        <taxon>Perdicinae</taxon>
        <taxon>Bambusicola</taxon>
    </lineage>
</organism>
<accession>A0A2P4S3V5</accession>
<protein>
    <submittedName>
        <fullName evidence="1">Uncharacterized protein</fullName>
    </submittedName>
</protein>
<gene>
    <name evidence="1" type="ORF">CIB84_017454</name>
</gene>